<dbReference type="AlphaFoldDB" id="A0A1Q3CLC0"/>
<organism evidence="1 2">
    <name type="scientific">Cephalotus follicularis</name>
    <name type="common">Albany pitcher plant</name>
    <dbReference type="NCBI Taxonomy" id="3775"/>
    <lineage>
        <taxon>Eukaryota</taxon>
        <taxon>Viridiplantae</taxon>
        <taxon>Streptophyta</taxon>
        <taxon>Embryophyta</taxon>
        <taxon>Tracheophyta</taxon>
        <taxon>Spermatophyta</taxon>
        <taxon>Magnoliopsida</taxon>
        <taxon>eudicotyledons</taxon>
        <taxon>Gunneridae</taxon>
        <taxon>Pentapetalae</taxon>
        <taxon>rosids</taxon>
        <taxon>fabids</taxon>
        <taxon>Oxalidales</taxon>
        <taxon>Cephalotaceae</taxon>
        <taxon>Cephalotus</taxon>
    </lineage>
</organism>
<dbReference type="OrthoDB" id="1582958at2759"/>
<gene>
    <name evidence="1" type="ORF">CFOL_v3_24509</name>
</gene>
<sequence>MSDFNIFRCFEKTSASVNLGLLFQSLNFGGAHDALYFDDCEHGIGLVFENPVTRRRTSADVTLIEVNEDCVDIDDINFEYNTVVGIPLNIFWCLMMQLVVVEEKGKIDFALAVSIL</sequence>
<reference evidence="2" key="1">
    <citation type="submission" date="2016-04" db="EMBL/GenBank/DDBJ databases">
        <title>Cephalotus genome sequencing.</title>
        <authorList>
            <person name="Fukushima K."/>
            <person name="Hasebe M."/>
            <person name="Fang X."/>
        </authorList>
    </citation>
    <scope>NUCLEOTIDE SEQUENCE [LARGE SCALE GENOMIC DNA]</scope>
    <source>
        <strain evidence="2">cv. St1</strain>
    </source>
</reference>
<dbReference type="EMBL" id="BDDD01002318">
    <property type="protein sequence ID" value="GAV81050.1"/>
    <property type="molecule type" value="Genomic_DNA"/>
</dbReference>
<protein>
    <submittedName>
        <fullName evidence="1">Uncharacterized protein</fullName>
    </submittedName>
</protein>
<evidence type="ECO:0000313" key="2">
    <source>
        <dbReference type="Proteomes" id="UP000187406"/>
    </source>
</evidence>
<dbReference type="Proteomes" id="UP000187406">
    <property type="component" value="Unassembled WGS sequence"/>
</dbReference>
<comment type="caution">
    <text evidence="1">The sequence shown here is derived from an EMBL/GenBank/DDBJ whole genome shotgun (WGS) entry which is preliminary data.</text>
</comment>
<evidence type="ECO:0000313" key="1">
    <source>
        <dbReference type="EMBL" id="GAV81050.1"/>
    </source>
</evidence>
<keyword evidence="2" id="KW-1185">Reference proteome</keyword>
<dbReference type="InParanoid" id="A0A1Q3CLC0"/>
<accession>A0A1Q3CLC0</accession>
<proteinExistence type="predicted"/>
<name>A0A1Q3CLC0_CEPFO</name>
<dbReference type="Gene3D" id="3.10.150.10">
    <property type="entry name" value="DNA Polymerase III, subunit A, domain 2"/>
    <property type="match status" value="1"/>
</dbReference>